<dbReference type="PRINTS" id="PR00109">
    <property type="entry name" value="TYRKINASE"/>
</dbReference>
<dbReference type="InterPro" id="IPR008266">
    <property type="entry name" value="Tyr_kinase_AS"/>
</dbReference>
<evidence type="ECO:0000259" key="3">
    <source>
        <dbReference type="PROSITE" id="PS50011"/>
    </source>
</evidence>
<dbReference type="InterPro" id="IPR050198">
    <property type="entry name" value="Non-receptor_tyrosine_kinases"/>
</dbReference>
<organism evidence="4 5">
    <name type="scientific">Halocaridina rubra</name>
    <name type="common">Hawaiian red shrimp</name>
    <dbReference type="NCBI Taxonomy" id="373956"/>
    <lineage>
        <taxon>Eukaryota</taxon>
        <taxon>Metazoa</taxon>
        <taxon>Ecdysozoa</taxon>
        <taxon>Arthropoda</taxon>
        <taxon>Crustacea</taxon>
        <taxon>Multicrustacea</taxon>
        <taxon>Malacostraca</taxon>
        <taxon>Eumalacostraca</taxon>
        <taxon>Eucarida</taxon>
        <taxon>Decapoda</taxon>
        <taxon>Pleocyemata</taxon>
        <taxon>Caridea</taxon>
        <taxon>Atyoidea</taxon>
        <taxon>Atyidae</taxon>
        <taxon>Halocaridina</taxon>
    </lineage>
</organism>
<evidence type="ECO:0000256" key="1">
    <source>
        <dbReference type="ARBA" id="ARBA00022741"/>
    </source>
</evidence>
<dbReference type="PANTHER" id="PTHR24418">
    <property type="entry name" value="TYROSINE-PROTEIN KINASE"/>
    <property type="match status" value="1"/>
</dbReference>
<gene>
    <name evidence="4" type="ORF">SK128_006416</name>
</gene>
<dbReference type="EMBL" id="JAXCGZ010007780">
    <property type="protein sequence ID" value="KAK7078537.1"/>
    <property type="molecule type" value="Genomic_DNA"/>
</dbReference>
<dbReference type="PROSITE" id="PS50011">
    <property type="entry name" value="PROTEIN_KINASE_DOM"/>
    <property type="match status" value="1"/>
</dbReference>
<keyword evidence="2" id="KW-0067">ATP-binding</keyword>
<dbReference type="GO" id="GO:0002009">
    <property type="term" value="P:morphogenesis of an epithelium"/>
    <property type="evidence" value="ECO:0007669"/>
    <property type="project" value="UniProtKB-ARBA"/>
</dbReference>
<dbReference type="SMART" id="SM00219">
    <property type="entry name" value="TyrKc"/>
    <property type="match status" value="1"/>
</dbReference>
<feature type="domain" description="Protein kinase" evidence="3">
    <location>
        <begin position="1"/>
        <end position="123"/>
    </location>
</feature>
<dbReference type="InterPro" id="IPR011009">
    <property type="entry name" value="Kinase-like_dom_sf"/>
</dbReference>
<proteinExistence type="predicted"/>
<comment type="caution">
    <text evidence="4">The sequence shown here is derived from an EMBL/GenBank/DDBJ whole genome shotgun (WGS) entry which is preliminary data.</text>
</comment>
<dbReference type="PROSITE" id="PS00109">
    <property type="entry name" value="PROTEIN_KINASE_TYR"/>
    <property type="match status" value="1"/>
</dbReference>
<sequence>MMGMCLDTAAGMAYLESKNCIHRDLAARNCLVGHRNIVKISDFGMSREEEEYIVSDGMKQIPIKWTAPEALNFAMILSPGSTGDMVVPPRSWRVQKNTLFLLTVFSDNKTVNIDISFEIILSK</sequence>
<dbReference type="InterPro" id="IPR001245">
    <property type="entry name" value="Ser-Thr/Tyr_kinase_cat_dom"/>
</dbReference>
<dbReference type="InterPro" id="IPR000719">
    <property type="entry name" value="Prot_kinase_dom"/>
</dbReference>
<name>A0AAN8X6A7_HALRR</name>
<keyword evidence="5" id="KW-1185">Reference proteome</keyword>
<accession>A0AAN8X6A7</accession>
<dbReference type="SUPFAM" id="SSF56112">
    <property type="entry name" value="Protein kinase-like (PK-like)"/>
    <property type="match status" value="1"/>
</dbReference>
<protein>
    <recommendedName>
        <fullName evidence="3">Protein kinase domain-containing protein</fullName>
    </recommendedName>
</protein>
<evidence type="ECO:0000313" key="4">
    <source>
        <dbReference type="EMBL" id="KAK7078537.1"/>
    </source>
</evidence>
<dbReference type="AlphaFoldDB" id="A0AAN8X6A7"/>
<keyword evidence="1" id="KW-0547">Nucleotide-binding</keyword>
<dbReference type="Pfam" id="PF07714">
    <property type="entry name" value="PK_Tyr_Ser-Thr"/>
    <property type="match status" value="1"/>
</dbReference>
<dbReference type="Proteomes" id="UP001381693">
    <property type="component" value="Unassembled WGS sequence"/>
</dbReference>
<dbReference type="GO" id="GO:0004713">
    <property type="term" value="F:protein tyrosine kinase activity"/>
    <property type="evidence" value="ECO:0007669"/>
    <property type="project" value="InterPro"/>
</dbReference>
<dbReference type="Gene3D" id="1.10.510.10">
    <property type="entry name" value="Transferase(Phosphotransferase) domain 1"/>
    <property type="match status" value="1"/>
</dbReference>
<evidence type="ECO:0000313" key="5">
    <source>
        <dbReference type="Proteomes" id="UP001381693"/>
    </source>
</evidence>
<dbReference type="GO" id="GO:0005524">
    <property type="term" value="F:ATP binding"/>
    <property type="evidence" value="ECO:0007669"/>
    <property type="project" value="UniProtKB-KW"/>
</dbReference>
<evidence type="ECO:0000256" key="2">
    <source>
        <dbReference type="ARBA" id="ARBA00022840"/>
    </source>
</evidence>
<reference evidence="4 5" key="1">
    <citation type="submission" date="2023-11" db="EMBL/GenBank/DDBJ databases">
        <title>Halocaridina rubra genome assembly.</title>
        <authorList>
            <person name="Smith C."/>
        </authorList>
    </citation>
    <scope>NUCLEOTIDE SEQUENCE [LARGE SCALE GENOMIC DNA]</scope>
    <source>
        <strain evidence="4">EP-1</strain>
        <tissue evidence="4">Whole</tissue>
    </source>
</reference>
<dbReference type="InterPro" id="IPR020635">
    <property type="entry name" value="Tyr_kinase_cat_dom"/>
</dbReference>